<proteinExistence type="inferred from homology"/>
<dbReference type="GO" id="GO:0004112">
    <property type="term" value="F:cyclic-nucleotide phosphodiesterase activity"/>
    <property type="evidence" value="ECO:0007669"/>
    <property type="project" value="InterPro"/>
</dbReference>
<dbReference type="GO" id="GO:0046872">
    <property type="term" value="F:metal ion binding"/>
    <property type="evidence" value="ECO:0007669"/>
    <property type="project" value="UniProtKB-KW"/>
</dbReference>
<keyword evidence="2" id="KW-0378">Hydrolase</keyword>
<dbReference type="OrthoDB" id="651281at2"/>
<accession>A0A845MDQ3</accession>
<reference evidence="6 7" key="1">
    <citation type="journal article" date="2014" name="Int. J. Syst. Evol. Microbiol.">
        <title>Sneathiella chungangensis sp. nov., isolated from a marine sand, and emended description of the genus Sneathiella.</title>
        <authorList>
            <person name="Siamphan C."/>
            <person name="Kim H."/>
            <person name="Lee J.S."/>
            <person name="Kim W."/>
        </authorList>
    </citation>
    <scope>NUCLEOTIDE SEQUENCE [LARGE SCALE GENOMIC DNA]</scope>
    <source>
        <strain evidence="6 7">KCTC 32476</strain>
    </source>
</reference>
<dbReference type="InterPro" id="IPR029052">
    <property type="entry name" value="Metallo-depent_PP-like"/>
</dbReference>
<dbReference type="InterPro" id="IPR004843">
    <property type="entry name" value="Calcineurin-like_PHP"/>
</dbReference>
<dbReference type="RefSeq" id="WP_161337767.1">
    <property type="nucleotide sequence ID" value="NZ_JBHSDG010000002.1"/>
</dbReference>
<name>A0A845MDQ3_9PROT</name>
<dbReference type="InterPro" id="IPR042283">
    <property type="entry name" value="GpdQ_catalytic"/>
</dbReference>
<evidence type="ECO:0000256" key="2">
    <source>
        <dbReference type="ARBA" id="ARBA00022801"/>
    </source>
</evidence>
<protein>
    <submittedName>
        <fullName evidence="6">Phosphodiesterase</fullName>
    </submittedName>
</protein>
<evidence type="ECO:0000313" key="7">
    <source>
        <dbReference type="Proteomes" id="UP000445696"/>
    </source>
</evidence>
<dbReference type="Proteomes" id="UP000445696">
    <property type="component" value="Unassembled WGS sequence"/>
</dbReference>
<dbReference type="PANTHER" id="PTHR42988">
    <property type="entry name" value="PHOSPHOHYDROLASE"/>
    <property type="match status" value="1"/>
</dbReference>
<keyword evidence="3" id="KW-0408">Iron</keyword>
<evidence type="ECO:0000256" key="4">
    <source>
        <dbReference type="ARBA" id="ARBA00025742"/>
    </source>
</evidence>
<dbReference type="EMBL" id="WTVA01000001">
    <property type="protein sequence ID" value="MZR21367.1"/>
    <property type="molecule type" value="Genomic_DNA"/>
</dbReference>
<evidence type="ECO:0000259" key="5">
    <source>
        <dbReference type="Pfam" id="PF00149"/>
    </source>
</evidence>
<comment type="similarity">
    <text evidence="4">Belongs to the cyclic nucleotide phosphodiesterase class-III family.</text>
</comment>
<dbReference type="InterPro" id="IPR042281">
    <property type="entry name" value="GpdQ_beta-strand"/>
</dbReference>
<dbReference type="InterPro" id="IPR026575">
    <property type="entry name" value="GpdQ/CpdA-like"/>
</dbReference>
<dbReference type="InterPro" id="IPR050884">
    <property type="entry name" value="CNP_phosphodiesterase-III"/>
</dbReference>
<dbReference type="Pfam" id="PF00149">
    <property type="entry name" value="Metallophos"/>
    <property type="match status" value="1"/>
</dbReference>
<dbReference type="CDD" id="cd07402">
    <property type="entry name" value="MPP_GpdQ"/>
    <property type="match status" value="1"/>
</dbReference>
<sequence length="269" mass="30412">MLIAQLSDCHIATADDEFAKLYRPAEKLVEAARHVNSSVNRPDLVFLTGDLVNSAKRKEYDVLKEILPEFKMPVYLLPGNHDDCALLRAQFPDHDYLPKSGDLCYAVDGWPLKFICLDTNLHGKPQGFLGEEQLAWLDRELAVETTRPVVIFMHHPPFRTGLVSMDEMGLLDRAAFAEVIDRHDHIERILCGHLHRAIQKLVGGALAQCCPSTSHQVRLLLGEKNELGTAFEPPEYLLHYWTETDGLVTHSDYVKDYKIAWTLKDGVVS</sequence>
<dbReference type="Gene3D" id="3.30.750.180">
    <property type="entry name" value="GpdQ, beta-strand dimerisation domain"/>
    <property type="match status" value="1"/>
</dbReference>
<evidence type="ECO:0000256" key="1">
    <source>
        <dbReference type="ARBA" id="ARBA00022723"/>
    </source>
</evidence>
<dbReference type="Gene3D" id="3.60.21.40">
    <property type="entry name" value="GpdQ, catalytic alpha/beta sandwich domain"/>
    <property type="match status" value="1"/>
</dbReference>
<keyword evidence="1" id="KW-0479">Metal-binding</keyword>
<feature type="domain" description="Calcineurin-like phosphoesterase" evidence="5">
    <location>
        <begin position="1"/>
        <end position="196"/>
    </location>
</feature>
<gene>
    <name evidence="6" type="ORF">GQF03_03395</name>
</gene>
<evidence type="ECO:0000313" key="6">
    <source>
        <dbReference type="EMBL" id="MZR21367.1"/>
    </source>
</evidence>
<comment type="caution">
    <text evidence="6">The sequence shown here is derived from an EMBL/GenBank/DDBJ whole genome shotgun (WGS) entry which is preliminary data.</text>
</comment>
<dbReference type="SUPFAM" id="SSF56300">
    <property type="entry name" value="Metallo-dependent phosphatases"/>
    <property type="match status" value="1"/>
</dbReference>
<evidence type="ECO:0000256" key="3">
    <source>
        <dbReference type="ARBA" id="ARBA00023004"/>
    </source>
</evidence>
<organism evidence="6 7">
    <name type="scientific">Sneathiella chungangensis</name>
    <dbReference type="NCBI Taxonomy" id="1418234"/>
    <lineage>
        <taxon>Bacteria</taxon>
        <taxon>Pseudomonadati</taxon>
        <taxon>Pseudomonadota</taxon>
        <taxon>Alphaproteobacteria</taxon>
        <taxon>Sneathiellales</taxon>
        <taxon>Sneathiellaceae</taxon>
        <taxon>Sneathiella</taxon>
    </lineage>
</organism>
<dbReference type="AlphaFoldDB" id="A0A845MDQ3"/>
<keyword evidence="7" id="KW-1185">Reference proteome</keyword>
<dbReference type="PANTHER" id="PTHR42988:SF2">
    <property type="entry name" value="CYCLIC NUCLEOTIDE PHOSPHODIESTERASE CBUA0032-RELATED"/>
    <property type="match status" value="1"/>
</dbReference>